<protein>
    <submittedName>
        <fullName evidence="2">Motility associated factor glycosyltransferase family protein</fullName>
    </submittedName>
</protein>
<dbReference type="EMBL" id="JBGUBD010000001">
    <property type="protein sequence ID" value="MFA9477023.1"/>
    <property type="molecule type" value="Genomic_DNA"/>
</dbReference>
<reference evidence="2 3" key="1">
    <citation type="submission" date="2024-08" db="EMBL/GenBank/DDBJ databases">
        <title>Whole-genome sequencing of halo(alkali)philic microorganisms from hypersaline lakes.</title>
        <authorList>
            <person name="Sorokin D.Y."/>
            <person name="Merkel A.Y."/>
            <person name="Messina E."/>
            <person name="Yakimov M."/>
        </authorList>
    </citation>
    <scope>NUCLEOTIDE SEQUENCE [LARGE SCALE GENOMIC DNA]</scope>
    <source>
        <strain evidence="2 3">AB-hyl4</strain>
    </source>
</reference>
<evidence type="ECO:0000259" key="1">
    <source>
        <dbReference type="Pfam" id="PF01973"/>
    </source>
</evidence>
<keyword evidence="3" id="KW-1185">Reference proteome</keyword>
<organism evidence="2 3">
    <name type="scientific">Natronomicrosphaera hydrolytica</name>
    <dbReference type="NCBI Taxonomy" id="3242702"/>
    <lineage>
        <taxon>Bacteria</taxon>
        <taxon>Pseudomonadati</taxon>
        <taxon>Planctomycetota</taxon>
        <taxon>Phycisphaerae</taxon>
        <taxon>Phycisphaerales</taxon>
        <taxon>Phycisphaeraceae</taxon>
        <taxon>Natronomicrosphaera</taxon>
    </lineage>
</organism>
<feature type="domain" description="6-hydroxymethylpterin diphosphokinase MptE-like" evidence="1">
    <location>
        <begin position="212"/>
        <end position="378"/>
    </location>
</feature>
<dbReference type="Proteomes" id="UP001575105">
    <property type="component" value="Unassembled WGS sequence"/>
</dbReference>
<evidence type="ECO:0000313" key="2">
    <source>
        <dbReference type="EMBL" id="MFA9477023.1"/>
    </source>
</evidence>
<comment type="caution">
    <text evidence="2">The sequence shown here is derived from an EMBL/GenBank/DDBJ whole genome shotgun (WGS) entry which is preliminary data.</text>
</comment>
<dbReference type="PANTHER" id="PTHR41786:SF1">
    <property type="entry name" value="6-HYDROXYMETHYLPTERIN DIPHOSPHOKINASE MPTE-LIKE DOMAIN-CONTAINING PROTEIN"/>
    <property type="match status" value="1"/>
</dbReference>
<sequence length="637" mass="70482">MAEARDMLSANLAALRRSDAELAERLAAAEPTSLAWQASKAGPWTATLEHDGRAMWLASRFDPEKEAMKLVGSLDYSETAAVVALGMGVGHHVLALAEATRDRTLLIVFEPSVPLLRAVLEKVDHTSWLGAKNVLLVAGEVEPSAFMKKTEPYAAVMTQGTKLVVHPPTRQRDPEAIKVFSHTVTESLAYFRTNVATALVNSARTCQNLAWNLGLYHAGETIDDLENAAKGCPAICVAAGPSLVRNVHLLLDPDVRRKVVVIAVQTALKPLLDRGIRPDFVTALDYAAVSKRFYDGLPDLPDVTLVAEPKAHANILDSFPGPVRVIGSSFNDNLLGPLARSRKGLPSGATVAHLSFYLAQYLGCDPIAFIGQDLGFSDGLYYCPGTAVHQVWSSELSPINTLEMMEWQRVVQGKATIRRMVDVNGQPIFANEQMLTYLKQFERDFANAEQTVIDATEGGVAKRHTQRMPLAEVLQTYATQPVPTLPEPAAQLDIDRLQSLLALLQRRVREVHEVRQTCRRTVPLLKQIIEHQRDRARVDNLFARLNKQKRRLDTELKDAFQLVNTLNTVGAYRRARADRAIAAAGDDGYERQVRQLERDMDNVEWMQDACDEVLRILHESAERVQSQLAAHRAARVG</sequence>
<name>A0ABV4U3Z5_9BACT</name>
<evidence type="ECO:0000313" key="3">
    <source>
        <dbReference type="Proteomes" id="UP001575105"/>
    </source>
</evidence>
<dbReference type="RefSeq" id="WP_425343946.1">
    <property type="nucleotide sequence ID" value="NZ_JBGUBD010000001.1"/>
</dbReference>
<gene>
    <name evidence="2" type="ORF">ACERK3_01825</name>
</gene>
<proteinExistence type="predicted"/>
<dbReference type="Pfam" id="PF01973">
    <property type="entry name" value="MptE-like"/>
    <property type="match status" value="1"/>
</dbReference>
<dbReference type="InterPro" id="IPR002826">
    <property type="entry name" value="MptE-like"/>
</dbReference>
<dbReference type="PANTHER" id="PTHR41786">
    <property type="entry name" value="MOTILITY ACCESSORY FACTOR MAF"/>
    <property type="match status" value="1"/>
</dbReference>
<accession>A0ABV4U3Z5</accession>